<dbReference type="Pfam" id="PF07733">
    <property type="entry name" value="DNA_pol3_alpha"/>
    <property type="match status" value="1"/>
</dbReference>
<dbReference type="InterPro" id="IPR004805">
    <property type="entry name" value="DnaE2/DnaE/PolC"/>
</dbReference>
<dbReference type="OrthoDB" id="9803237at2"/>
<dbReference type="Pfam" id="PF02811">
    <property type="entry name" value="PHP"/>
    <property type="match status" value="1"/>
</dbReference>
<dbReference type="PATRIC" id="fig|1641875.4.peg.4223"/>
<comment type="catalytic activity">
    <reaction evidence="12">
        <text>DNA(n) + a 2'-deoxyribonucleoside 5'-triphosphate = DNA(n+1) + diphosphate</text>
        <dbReference type="Rhea" id="RHEA:22508"/>
        <dbReference type="Rhea" id="RHEA-COMP:17339"/>
        <dbReference type="Rhea" id="RHEA-COMP:17340"/>
        <dbReference type="ChEBI" id="CHEBI:33019"/>
        <dbReference type="ChEBI" id="CHEBI:61560"/>
        <dbReference type="ChEBI" id="CHEBI:173112"/>
        <dbReference type="EC" id="2.7.7.7"/>
    </reaction>
</comment>
<evidence type="ECO:0000256" key="10">
    <source>
        <dbReference type="ARBA" id="ARBA00025611"/>
    </source>
</evidence>
<comment type="subunit">
    <text evidence="11">DNA polymerase III contains a core (composed of alpha, epsilon and theta chains) that associates with a tau subunit. This core dimerizes to form the POLIII' complex. PolIII' associates with the gamma complex (composed of gamma, delta, delta', psi and chi chains) and with the beta chain to form the complete DNA polymerase III complex.</text>
</comment>
<dbReference type="Gene3D" id="3.20.20.140">
    <property type="entry name" value="Metal-dependent hydrolases"/>
    <property type="match status" value="1"/>
</dbReference>
<comment type="similarity">
    <text evidence="2">Belongs to the DNA polymerase type-C family. DnaE subfamily.</text>
</comment>
<dbReference type="NCBIfam" id="NF004226">
    <property type="entry name" value="PRK05673.1"/>
    <property type="match status" value="1"/>
</dbReference>
<dbReference type="InterPro" id="IPR016195">
    <property type="entry name" value="Pol/histidinol_Pase-like"/>
</dbReference>
<dbReference type="InterPro" id="IPR004013">
    <property type="entry name" value="PHP_dom"/>
</dbReference>
<evidence type="ECO:0000256" key="5">
    <source>
        <dbReference type="ARBA" id="ARBA00022490"/>
    </source>
</evidence>
<keyword evidence="9" id="KW-0239">DNA-directed DNA polymerase</keyword>
<dbReference type="SMART" id="SM00481">
    <property type="entry name" value="POLIIIAc"/>
    <property type="match status" value="1"/>
</dbReference>
<gene>
    <name evidence="14" type="ORF">XM53_09070</name>
</gene>
<protein>
    <recommendedName>
        <fullName evidence="4">DNA polymerase III subunit alpha</fullName>
        <ecNumber evidence="3">2.7.7.7</ecNumber>
    </recommendedName>
</protein>
<keyword evidence="8" id="KW-0235">DNA replication</keyword>
<dbReference type="SUPFAM" id="SSF89550">
    <property type="entry name" value="PHP domain-like"/>
    <property type="match status" value="1"/>
</dbReference>
<evidence type="ECO:0000256" key="1">
    <source>
        <dbReference type="ARBA" id="ARBA00004496"/>
    </source>
</evidence>
<dbReference type="Gene3D" id="1.10.150.870">
    <property type="match status" value="1"/>
</dbReference>
<dbReference type="InterPro" id="IPR003141">
    <property type="entry name" value="Pol/His_phosphatase_N"/>
</dbReference>
<feature type="domain" description="Polymerase/histidinol phosphatase N-terminal" evidence="13">
    <location>
        <begin position="8"/>
        <end position="75"/>
    </location>
</feature>
<keyword evidence="6" id="KW-0808">Transferase</keyword>
<evidence type="ECO:0000313" key="14">
    <source>
        <dbReference type="EMBL" id="KRS12729.1"/>
    </source>
</evidence>
<dbReference type="Pfam" id="PF17657">
    <property type="entry name" value="DNA_pol3_finger"/>
    <property type="match status" value="1"/>
</dbReference>
<dbReference type="AlphaFoldDB" id="A0A0T5NUX0"/>
<comment type="subcellular location">
    <subcellularLocation>
        <location evidence="1">Cytoplasm</location>
    </subcellularLocation>
</comment>
<comment type="function">
    <text evidence="10">DNA polymerase III is a complex, multichain enzyme responsible for most of the replicative synthesis in bacteria. This DNA polymerase also exhibits 3' to 5' exonuclease activity. The alpha chain is the DNA polymerase.</text>
</comment>
<reference evidence="14 15" key="1">
    <citation type="submission" date="2015-04" db="EMBL/GenBank/DDBJ databases">
        <title>The draft genome sequence of Roseovarius sp.R12b.</title>
        <authorList>
            <person name="Li G."/>
            <person name="Lai Q."/>
            <person name="Shao Z."/>
            <person name="Yan P."/>
        </authorList>
    </citation>
    <scope>NUCLEOTIDE SEQUENCE [LARGE SCALE GENOMIC DNA]</scope>
    <source>
        <strain evidence="14 15">R12B</strain>
    </source>
</reference>
<proteinExistence type="inferred from homology"/>
<dbReference type="CDD" id="cd04485">
    <property type="entry name" value="DnaE_OBF"/>
    <property type="match status" value="1"/>
</dbReference>
<keyword evidence="5" id="KW-0963">Cytoplasm</keyword>
<dbReference type="STRING" id="1641875.XM53_09070"/>
<dbReference type="CDD" id="cd07433">
    <property type="entry name" value="PHP_PolIIIA_DnaE1"/>
    <property type="match status" value="1"/>
</dbReference>
<dbReference type="InterPro" id="IPR049821">
    <property type="entry name" value="PolIIIA_DnaE1_PHP"/>
</dbReference>
<dbReference type="GO" id="GO:0008408">
    <property type="term" value="F:3'-5' exonuclease activity"/>
    <property type="evidence" value="ECO:0007669"/>
    <property type="project" value="InterPro"/>
</dbReference>
<dbReference type="InterPro" id="IPR040982">
    <property type="entry name" value="DNA_pol3_finger"/>
</dbReference>
<evidence type="ECO:0000256" key="7">
    <source>
        <dbReference type="ARBA" id="ARBA00022695"/>
    </source>
</evidence>
<keyword evidence="15" id="KW-1185">Reference proteome</keyword>
<sequence>MSSSPRFIHLRVHTEYSLLEGAVRLKKLADLCTRHQMPAVAVTDTNNMFAALEFSVTAQGAGVQPIMGCQMDLEYMTPEPGKRPVPPAPVVLLAQNEEGYENLMKLNSALYLRGDGQLAHLTVEDLEAHGASVICLTGGPEGAVGKLLQLGQRPAAEALMQKLAGIFGDRLYVELQRHRGEAGVPEAEAKTERGFVEMAYAMELPLVATNDVYFPEAKMYEAHDAMICVAEGAYVDQSEPRRRLTAEHYFKSPAEMATLFADLPEALENTVEIARRCAFGAYRRDPILPRFADDEVDELRRQAKEGLKERLAVIPHAAPVEEYEKRLEFELGIIEGMGFPGYFLIVADFIKWAKDHDIPVGPGRGSGAGSLVAYALTITDLDPLRYSLLFERFLNPERVSMPDFDIDFCMDRREEVIQYVQGKYGRDKVGQIITFGALLSKAAVRDIGRVLQMPYGQVDRLSKMIPVEGVKPVSIEKALAQEDRLREEARNEEVVDRLLKYGMQVEGLLRNASTHAAGVVIGDRSLDELVPLYQDPRSDMPATQFNMKWVEQAGLVKFDFLGLKTLTVIQNAIEQIHAGGRDLHTAADGSRIYEPNEGAENDIGQIPLDDEKTYALYAKAKTVAVFQVESSGMMDALKRMKPTCIEDIVALVALYRPGPMENIPKYCEVKNGLSERDYLHKSVDHILDETQGIIVYQEQVMQIAQEMAGYSLGGADLLRRAMGKKIQEAMDAERPKFIAGAKENGVDDAKALEVWNLLDKFANYGFNKSHAAAYAVVSYQTAWLKTNHPVEFMAGVMNCDIHLTDKLAIYFEEVKKGLELPWAPPCVNRSDATFQVKDGVLHYGLGALKNVGVEAMRLIVAARREGCEEAPDQVRGGGDEKPFVTLYDFARRVDLKAVGKRPLEMLARSGAFDELDRNRRRVFDSLEALMRYSAAIHEQKGSAQVSLFGEAGEDLPEPRLSPVEDWLPAERLTEEYAAVGFYLSGHPLDDYMAALKRKDVKTLDEVNELAARSGAVVAKMAGVVAGRQERKSARGNRFAFVQLSDVTGGYEVTMFSDTLEVAREHLETGNQVVIVVEATMESDQLKLLARSVQPADAVVADAGASGLKIFVDSEAAIGSVAQVLTNAPATAARGGRGPIRFCLMDHALPGEVEIDAGREFPVTPQIKGAIKSLEGVVMVEDL</sequence>
<dbReference type="PANTHER" id="PTHR32294:SF0">
    <property type="entry name" value="DNA POLYMERASE III SUBUNIT ALPHA"/>
    <property type="match status" value="1"/>
</dbReference>
<evidence type="ECO:0000313" key="15">
    <source>
        <dbReference type="Proteomes" id="UP000051295"/>
    </source>
</evidence>
<evidence type="ECO:0000256" key="8">
    <source>
        <dbReference type="ARBA" id="ARBA00022705"/>
    </source>
</evidence>
<dbReference type="EC" id="2.7.7.7" evidence="3"/>
<dbReference type="PANTHER" id="PTHR32294">
    <property type="entry name" value="DNA POLYMERASE III SUBUNIT ALPHA"/>
    <property type="match status" value="1"/>
</dbReference>
<evidence type="ECO:0000256" key="9">
    <source>
        <dbReference type="ARBA" id="ARBA00022932"/>
    </source>
</evidence>
<dbReference type="GO" id="GO:0003887">
    <property type="term" value="F:DNA-directed DNA polymerase activity"/>
    <property type="evidence" value="ECO:0007669"/>
    <property type="project" value="UniProtKB-KW"/>
</dbReference>
<evidence type="ECO:0000256" key="11">
    <source>
        <dbReference type="ARBA" id="ARBA00026073"/>
    </source>
</evidence>
<dbReference type="Gene3D" id="1.10.10.1600">
    <property type="entry name" value="Bacterial DNA polymerase III alpha subunit, thumb domain"/>
    <property type="match status" value="1"/>
</dbReference>
<dbReference type="GO" id="GO:0005737">
    <property type="term" value="C:cytoplasm"/>
    <property type="evidence" value="ECO:0007669"/>
    <property type="project" value="UniProtKB-SubCell"/>
</dbReference>
<evidence type="ECO:0000259" key="13">
    <source>
        <dbReference type="SMART" id="SM00481"/>
    </source>
</evidence>
<dbReference type="Proteomes" id="UP000051295">
    <property type="component" value="Unassembled WGS sequence"/>
</dbReference>
<evidence type="ECO:0000256" key="6">
    <source>
        <dbReference type="ARBA" id="ARBA00022679"/>
    </source>
</evidence>
<keyword evidence="7" id="KW-0548">Nucleotidyltransferase</keyword>
<dbReference type="InterPro" id="IPR041931">
    <property type="entry name" value="DNA_pol3_alpha_thumb_dom"/>
</dbReference>
<dbReference type="GO" id="GO:0006260">
    <property type="term" value="P:DNA replication"/>
    <property type="evidence" value="ECO:0007669"/>
    <property type="project" value="UniProtKB-KW"/>
</dbReference>
<evidence type="ECO:0000256" key="12">
    <source>
        <dbReference type="ARBA" id="ARBA00049244"/>
    </source>
</evidence>
<dbReference type="RefSeq" id="WP_057792522.1">
    <property type="nucleotide sequence ID" value="NZ_LAXJ01000008.1"/>
</dbReference>
<dbReference type="EMBL" id="LAXJ01000008">
    <property type="protein sequence ID" value="KRS12729.1"/>
    <property type="molecule type" value="Genomic_DNA"/>
</dbReference>
<comment type="caution">
    <text evidence="14">The sequence shown here is derived from an EMBL/GenBank/DDBJ whole genome shotgun (WGS) entry which is preliminary data.</text>
</comment>
<dbReference type="Pfam" id="PF14579">
    <property type="entry name" value="HHH_6"/>
    <property type="match status" value="1"/>
</dbReference>
<evidence type="ECO:0000256" key="2">
    <source>
        <dbReference type="ARBA" id="ARBA00009496"/>
    </source>
</evidence>
<dbReference type="InterPro" id="IPR011708">
    <property type="entry name" value="DNA_pol3_alpha_NTPase_dom"/>
</dbReference>
<evidence type="ECO:0000256" key="4">
    <source>
        <dbReference type="ARBA" id="ARBA00019114"/>
    </source>
</evidence>
<accession>A0A0T5NUX0</accession>
<evidence type="ECO:0000256" key="3">
    <source>
        <dbReference type="ARBA" id="ARBA00012417"/>
    </source>
</evidence>
<name>A0A0T5NUX0_9RHOB</name>
<dbReference type="InterPro" id="IPR029460">
    <property type="entry name" value="DNAPol_HHH"/>
</dbReference>
<dbReference type="NCBIfam" id="TIGR00594">
    <property type="entry name" value="polc"/>
    <property type="match status" value="1"/>
</dbReference>
<organism evidence="14 15">
    <name type="scientific">Roseovarius atlanticus</name>
    <dbReference type="NCBI Taxonomy" id="1641875"/>
    <lineage>
        <taxon>Bacteria</taxon>
        <taxon>Pseudomonadati</taxon>
        <taxon>Pseudomonadota</taxon>
        <taxon>Alphaproteobacteria</taxon>
        <taxon>Rhodobacterales</taxon>
        <taxon>Roseobacteraceae</taxon>
        <taxon>Roseovarius</taxon>
    </lineage>
</organism>